<feature type="transmembrane region" description="Helical" evidence="1">
    <location>
        <begin position="34"/>
        <end position="54"/>
    </location>
</feature>
<proteinExistence type="predicted"/>
<evidence type="ECO:0000313" key="2">
    <source>
        <dbReference type="EMBL" id="EIJ36440.1"/>
    </source>
</evidence>
<feature type="transmembrane region" description="Helical" evidence="1">
    <location>
        <begin position="74"/>
        <end position="94"/>
    </location>
</feature>
<keyword evidence="1" id="KW-0472">Membrane</keyword>
<dbReference type="OrthoDB" id="513552at2"/>
<evidence type="ECO:0000313" key="3">
    <source>
        <dbReference type="Proteomes" id="UP000005317"/>
    </source>
</evidence>
<dbReference type="Proteomes" id="UP000005317">
    <property type="component" value="Unassembled WGS sequence"/>
</dbReference>
<name>A0A656HM73_THINJ</name>
<dbReference type="EMBL" id="JH651384">
    <property type="protein sequence ID" value="EIJ36440.1"/>
    <property type="molecule type" value="Genomic_DNA"/>
</dbReference>
<dbReference type="PANTHER" id="PTHR35519:SF2">
    <property type="entry name" value="PH DOMAIN PROTEIN"/>
    <property type="match status" value="1"/>
</dbReference>
<sequence length="153" mass="16465">MQQPNMKKLDHLAWLLDSSICVPGTNWRIGLDGLIGLIPGIGDLTAGALSSYILLQAVRMGVPPLVIARMVLNIALESVLGVIPVIGDLFDFIFKANQRNVQLMHNYLDNPQTIKRRSAVTVIAVVALVIAALVLIVWAVIALLSALLAAISH</sequence>
<organism evidence="2 3">
    <name type="scientific">Thiothrix nivea (strain ATCC 35100 / DSM 5205 / JP2)</name>
    <dbReference type="NCBI Taxonomy" id="870187"/>
    <lineage>
        <taxon>Bacteria</taxon>
        <taxon>Pseudomonadati</taxon>
        <taxon>Pseudomonadota</taxon>
        <taxon>Gammaproteobacteria</taxon>
        <taxon>Thiotrichales</taxon>
        <taxon>Thiotrichaceae</taxon>
        <taxon>Thiothrix</taxon>
    </lineage>
</organism>
<reference evidence="3" key="1">
    <citation type="journal article" date="2011" name="Stand. Genomic Sci.">
        <title>Genome sequence of the filamentous, gliding Thiothrix nivea neotype strain (JP2(T)).</title>
        <authorList>
            <person name="Lapidus A."/>
            <person name="Nolan M."/>
            <person name="Lucas S."/>
            <person name="Glavina Del Rio T."/>
            <person name="Tice H."/>
            <person name="Cheng J.F."/>
            <person name="Tapia R."/>
            <person name="Han C."/>
            <person name="Goodwin L."/>
            <person name="Pitluck S."/>
            <person name="Liolios K."/>
            <person name="Pagani I."/>
            <person name="Ivanova N."/>
            <person name="Huntemann M."/>
            <person name="Mavromatis K."/>
            <person name="Mikhailova N."/>
            <person name="Pati A."/>
            <person name="Chen A."/>
            <person name="Palaniappan K."/>
            <person name="Land M."/>
            <person name="Brambilla E.M."/>
            <person name="Rohde M."/>
            <person name="Abt B."/>
            <person name="Verbarg S."/>
            <person name="Goker M."/>
            <person name="Bristow J."/>
            <person name="Eisen J.A."/>
            <person name="Markowitz V."/>
            <person name="Hugenholtz P."/>
            <person name="Kyrpides N.C."/>
            <person name="Klenk H.P."/>
            <person name="Woyke T."/>
        </authorList>
    </citation>
    <scope>NUCLEOTIDE SEQUENCE [LARGE SCALE GENOMIC DNA]</scope>
    <source>
        <strain evidence="3">ATCC 35100 / DSM 5205 / JP2</strain>
    </source>
</reference>
<dbReference type="RefSeq" id="WP_002710312.1">
    <property type="nucleotide sequence ID" value="NZ_JH651384.1"/>
</dbReference>
<dbReference type="AlphaFoldDB" id="A0A656HM73"/>
<keyword evidence="1" id="KW-0812">Transmembrane</keyword>
<feature type="transmembrane region" description="Helical" evidence="1">
    <location>
        <begin position="122"/>
        <end position="151"/>
    </location>
</feature>
<protein>
    <recommendedName>
        <fullName evidence="4">DUF4112 domain-containing protein</fullName>
    </recommendedName>
</protein>
<dbReference type="Pfam" id="PF13430">
    <property type="entry name" value="DUF4112"/>
    <property type="match status" value="1"/>
</dbReference>
<dbReference type="PANTHER" id="PTHR35519">
    <property type="entry name" value="MEMBRANE PROTEINS"/>
    <property type="match status" value="1"/>
</dbReference>
<accession>A0A656HM73</accession>
<evidence type="ECO:0008006" key="4">
    <source>
        <dbReference type="Google" id="ProtNLM"/>
    </source>
</evidence>
<keyword evidence="1" id="KW-1133">Transmembrane helix</keyword>
<keyword evidence="3" id="KW-1185">Reference proteome</keyword>
<evidence type="ECO:0000256" key="1">
    <source>
        <dbReference type="SAM" id="Phobius"/>
    </source>
</evidence>
<dbReference type="InterPro" id="IPR025187">
    <property type="entry name" value="DUF4112"/>
</dbReference>
<gene>
    <name evidence="2" type="ORF">Thini_3940</name>
</gene>